<feature type="compositionally biased region" description="Low complexity" evidence="1">
    <location>
        <begin position="61"/>
        <end position="75"/>
    </location>
</feature>
<evidence type="ECO:0000313" key="4">
    <source>
        <dbReference type="WBParaSite" id="TTAC_0000447701-mRNA-1"/>
    </source>
</evidence>
<name>A0A0R3WUN7_HYDTA</name>
<accession>A0A0R3WUN7</accession>
<gene>
    <name evidence="2" type="ORF">TTAC_LOCUS4461</name>
</gene>
<organism evidence="4">
    <name type="scientific">Hydatigena taeniaeformis</name>
    <name type="common">Feline tapeworm</name>
    <name type="synonym">Taenia taeniaeformis</name>
    <dbReference type="NCBI Taxonomy" id="6205"/>
    <lineage>
        <taxon>Eukaryota</taxon>
        <taxon>Metazoa</taxon>
        <taxon>Spiralia</taxon>
        <taxon>Lophotrochozoa</taxon>
        <taxon>Platyhelminthes</taxon>
        <taxon>Cestoda</taxon>
        <taxon>Eucestoda</taxon>
        <taxon>Cyclophyllidea</taxon>
        <taxon>Taeniidae</taxon>
        <taxon>Hydatigera</taxon>
    </lineage>
</organism>
<reference evidence="4" key="1">
    <citation type="submission" date="2017-02" db="UniProtKB">
        <authorList>
            <consortium name="WormBaseParasite"/>
        </authorList>
    </citation>
    <scope>IDENTIFICATION</scope>
</reference>
<reference evidence="2 3" key="2">
    <citation type="submission" date="2018-11" db="EMBL/GenBank/DDBJ databases">
        <authorList>
            <consortium name="Pathogen Informatics"/>
        </authorList>
    </citation>
    <scope>NUCLEOTIDE SEQUENCE [LARGE SCALE GENOMIC DNA]</scope>
</reference>
<evidence type="ECO:0000256" key="1">
    <source>
        <dbReference type="SAM" id="MobiDB-lite"/>
    </source>
</evidence>
<feature type="compositionally biased region" description="Acidic residues" evidence="1">
    <location>
        <begin position="136"/>
        <end position="161"/>
    </location>
</feature>
<protein>
    <submittedName>
        <fullName evidence="2 4">Uncharacterized protein</fullName>
    </submittedName>
</protein>
<keyword evidence="3" id="KW-1185">Reference proteome</keyword>
<evidence type="ECO:0000313" key="3">
    <source>
        <dbReference type="Proteomes" id="UP000274429"/>
    </source>
</evidence>
<feature type="region of interest" description="Disordered" evidence="1">
    <location>
        <begin position="53"/>
        <end position="80"/>
    </location>
</feature>
<dbReference type="AlphaFoldDB" id="A0A0R3WUN7"/>
<dbReference type="EMBL" id="UYWX01004500">
    <property type="protein sequence ID" value="VDM25005.1"/>
    <property type="molecule type" value="Genomic_DNA"/>
</dbReference>
<dbReference type="OrthoDB" id="6287558at2759"/>
<feature type="region of interest" description="Disordered" evidence="1">
    <location>
        <begin position="129"/>
        <end position="184"/>
    </location>
</feature>
<dbReference type="Proteomes" id="UP000274429">
    <property type="component" value="Unassembled WGS sequence"/>
</dbReference>
<sequence length="184" mass="20811">MPRHYRSGRYRQSQPVVSAVTVTMDGDDDGDETFPTLRSKVVVPAAAHHLLPLPSSPFLPPSESQLLRQGQQQSRQRQRVTDELAFAQHHLALYTGFFRQILLHNDGSANYDCAAHRRYILFKMITKQCEGNSPPEEGEAVDDEDEEDNDDGDGNEEEEEERAQYFEASNGMPRQLALLPTPSR</sequence>
<evidence type="ECO:0000313" key="2">
    <source>
        <dbReference type="EMBL" id="VDM25005.1"/>
    </source>
</evidence>
<proteinExistence type="predicted"/>
<dbReference type="WBParaSite" id="TTAC_0000447701-mRNA-1">
    <property type="protein sequence ID" value="TTAC_0000447701-mRNA-1"/>
    <property type="gene ID" value="TTAC_0000447701"/>
</dbReference>